<dbReference type="SUPFAM" id="SSF51215">
    <property type="entry name" value="Regulatory protein AraC"/>
    <property type="match status" value="1"/>
</dbReference>
<keyword evidence="3" id="KW-0010">Activator</keyword>
<evidence type="ECO:0000256" key="2">
    <source>
        <dbReference type="ARBA" id="ARBA00023125"/>
    </source>
</evidence>
<gene>
    <name evidence="6" type="primary">rhaR_4</name>
    <name evidence="6" type="ORF">VHP8226_03416</name>
</gene>
<reference evidence="6" key="1">
    <citation type="submission" date="2021-12" db="EMBL/GenBank/DDBJ databases">
        <authorList>
            <person name="Rodrigo-Torres L."/>
            <person name="Arahal R. D."/>
            <person name="Lucena T."/>
        </authorList>
    </citation>
    <scope>NUCLEOTIDE SEQUENCE</scope>
    <source>
        <strain evidence="6">CECT 8226</strain>
    </source>
</reference>
<keyword evidence="2" id="KW-0238">DNA-binding</keyword>
<dbReference type="InterPro" id="IPR050204">
    <property type="entry name" value="AraC_XylS_family_regulators"/>
</dbReference>
<evidence type="ECO:0000259" key="5">
    <source>
        <dbReference type="PROSITE" id="PS01124"/>
    </source>
</evidence>
<feature type="domain" description="HTH araC/xylS-type" evidence="5">
    <location>
        <begin position="174"/>
        <end position="271"/>
    </location>
</feature>
<evidence type="ECO:0000256" key="1">
    <source>
        <dbReference type="ARBA" id="ARBA00023015"/>
    </source>
</evidence>
<accession>A0ABN8DNR5</accession>
<dbReference type="PROSITE" id="PS00041">
    <property type="entry name" value="HTH_ARAC_FAMILY_1"/>
    <property type="match status" value="1"/>
</dbReference>
<keyword evidence="7" id="KW-1185">Reference proteome</keyword>
<dbReference type="RefSeq" id="WP_237486244.1">
    <property type="nucleotide sequence ID" value="NZ_CAKLCM010000003.1"/>
</dbReference>
<keyword evidence="4" id="KW-0804">Transcription</keyword>
<sequence>MVGSVRDIDQSYWTSQFMPHLTVRYTKDSRQSYKAHYHADLSIGIIEAGKTDLSLPNEHLFLTKGDLILIEPKLVHACNPVENQPRSYHMLYIDNDWCCQRLSKLFGFEVLTFTVDQALFRHPVNESGLGQLIPQLLKQESLQTASMVESSLIDLLSLCCTPKNGVLDDDKLALQLKQLLLQDIENTPQLDVLARQLGQSKETLIRKFKSQFGITPKSFLNNHRIEKAKVLLRGGMQIADVAIEVGFSDQSQLHRSFVNYTASTPRQYQNIKSIFDNNH</sequence>
<dbReference type="Gene3D" id="1.10.10.60">
    <property type="entry name" value="Homeodomain-like"/>
    <property type="match status" value="2"/>
</dbReference>
<dbReference type="Proteomes" id="UP000838160">
    <property type="component" value="Unassembled WGS sequence"/>
</dbReference>
<dbReference type="InterPro" id="IPR037923">
    <property type="entry name" value="HTH-like"/>
</dbReference>
<keyword evidence="1" id="KW-0805">Transcription regulation</keyword>
<dbReference type="Gene3D" id="2.60.120.10">
    <property type="entry name" value="Jelly Rolls"/>
    <property type="match status" value="1"/>
</dbReference>
<dbReference type="PANTHER" id="PTHR46796">
    <property type="entry name" value="HTH-TYPE TRANSCRIPTIONAL ACTIVATOR RHAS-RELATED"/>
    <property type="match status" value="1"/>
</dbReference>
<dbReference type="SUPFAM" id="SSF46689">
    <property type="entry name" value="Homeodomain-like"/>
    <property type="match status" value="2"/>
</dbReference>
<dbReference type="InterPro" id="IPR018060">
    <property type="entry name" value="HTH_AraC"/>
</dbReference>
<evidence type="ECO:0000313" key="6">
    <source>
        <dbReference type="EMBL" id="CAH0529661.1"/>
    </source>
</evidence>
<dbReference type="PANTHER" id="PTHR46796:SF2">
    <property type="entry name" value="TRANSCRIPTIONAL REGULATORY PROTEIN"/>
    <property type="match status" value="1"/>
</dbReference>
<dbReference type="Pfam" id="PF12833">
    <property type="entry name" value="HTH_18"/>
    <property type="match status" value="1"/>
</dbReference>
<evidence type="ECO:0000256" key="4">
    <source>
        <dbReference type="ARBA" id="ARBA00023163"/>
    </source>
</evidence>
<dbReference type="Pfam" id="PF02311">
    <property type="entry name" value="AraC_binding"/>
    <property type="match status" value="1"/>
</dbReference>
<evidence type="ECO:0000256" key="3">
    <source>
        <dbReference type="ARBA" id="ARBA00023159"/>
    </source>
</evidence>
<dbReference type="EMBL" id="CAKLCM010000003">
    <property type="protein sequence ID" value="CAH0529661.1"/>
    <property type="molecule type" value="Genomic_DNA"/>
</dbReference>
<comment type="caution">
    <text evidence="6">The sequence shown here is derived from an EMBL/GenBank/DDBJ whole genome shotgun (WGS) entry which is preliminary data.</text>
</comment>
<organism evidence="6 7">
    <name type="scientific">Vibrio hippocampi</name>
    <dbReference type="NCBI Taxonomy" id="654686"/>
    <lineage>
        <taxon>Bacteria</taxon>
        <taxon>Pseudomonadati</taxon>
        <taxon>Pseudomonadota</taxon>
        <taxon>Gammaproteobacteria</taxon>
        <taxon>Vibrionales</taxon>
        <taxon>Vibrionaceae</taxon>
        <taxon>Vibrio</taxon>
    </lineage>
</organism>
<evidence type="ECO:0000313" key="7">
    <source>
        <dbReference type="Proteomes" id="UP000838160"/>
    </source>
</evidence>
<dbReference type="InterPro" id="IPR014710">
    <property type="entry name" value="RmlC-like_jellyroll"/>
</dbReference>
<dbReference type="InterPro" id="IPR009057">
    <property type="entry name" value="Homeodomain-like_sf"/>
</dbReference>
<dbReference type="InterPro" id="IPR003313">
    <property type="entry name" value="AraC-bd"/>
</dbReference>
<dbReference type="PROSITE" id="PS01124">
    <property type="entry name" value="HTH_ARAC_FAMILY_2"/>
    <property type="match status" value="1"/>
</dbReference>
<name>A0ABN8DNR5_9VIBR</name>
<proteinExistence type="predicted"/>
<protein>
    <submittedName>
        <fullName evidence="6">HTH-type transcriptional activator RhaR</fullName>
    </submittedName>
</protein>
<dbReference type="SMART" id="SM00342">
    <property type="entry name" value="HTH_ARAC"/>
    <property type="match status" value="1"/>
</dbReference>
<dbReference type="InterPro" id="IPR018062">
    <property type="entry name" value="HTH_AraC-typ_CS"/>
</dbReference>